<comment type="caution">
    <text evidence="1">The sequence shown here is derived from an EMBL/GenBank/DDBJ whole genome shotgun (WGS) entry which is preliminary data.</text>
</comment>
<evidence type="ECO:0000313" key="2">
    <source>
        <dbReference type="Proteomes" id="UP000823674"/>
    </source>
</evidence>
<name>A0ABQ7MIN3_BRACM</name>
<keyword evidence="2" id="KW-1185">Reference proteome</keyword>
<protein>
    <submittedName>
        <fullName evidence="1">Uncharacterized protein</fullName>
    </submittedName>
</protein>
<reference evidence="1 2" key="1">
    <citation type="submission" date="2021-03" db="EMBL/GenBank/DDBJ databases">
        <authorList>
            <person name="King G.J."/>
            <person name="Bancroft I."/>
            <person name="Baten A."/>
            <person name="Bloomfield J."/>
            <person name="Borpatragohain P."/>
            <person name="He Z."/>
            <person name="Irish N."/>
            <person name="Irwin J."/>
            <person name="Liu K."/>
            <person name="Mauleon R.P."/>
            <person name="Moore J."/>
            <person name="Morris R."/>
            <person name="Ostergaard L."/>
            <person name="Wang B."/>
            <person name="Wells R."/>
        </authorList>
    </citation>
    <scope>NUCLEOTIDE SEQUENCE [LARGE SCALE GENOMIC DNA]</scope>
    <source>
        <strain evidence="1">R-o-18</strain>
        <tissue evidence="1">Leaf</tissue>
    </source>
</reference>
<gene>
    <name evidence="1" type="primary">A05p044340.1_BraROA</name>
    <name evidence="1" type="ORF">IGI04_020418</name>
</gene>
<evidence type="ECO:0000313" key="1">
    <source>
        <dbReference type="EMBL" id="KAG5398604.1"/>
    </source>
</evidence>
<dbReference type="EMBL" id="JADBGQ010000005">
    <property type="protein sequence ID" value="KAG5398604.1"/>
    <property type="molecule type" value="Genomic_DNA"/>
</dbReference>
<accession>A0ABQ7MIN3</accession>
<dbReference type="Proteomes" id="UP000823674">
    <property type="component" value="Chromosome A05"/>
</dbReference>
<proteinExistence type="predicted"/>
<sequence length="140" mass="15614">MLGFSSGYVNHPPLSTLGLSKVEETRSLKMQCKNINNAGCFVIYQKKVVDAEIFTLVKKHAVSDKAFMPGESWVWFGKKIKVVNCWPVLICFVIFTQSSKSKLTPNQGECASSTRMLLKTAGKLRSLVPKRTKTTPDQSK</sequence>
<organism evidence="1 2">
    <name type="scientific">Brassica rapa subsp. trilocularis</name>
    <dbReference type="NCBI Taxonomy" id="1813537"/>
    <lineage>
        <taxon>Eukaryota</taxon>
        <taxon>Viridiplantae</taxon>
        <taxon>Streptophyta</taxon>
        <taxon>Embryophyta</taxon>
        <taxon>Tracheophyta</taxon>
        <taxon>Spermatophyta</taxon>
        <taxon>Magnoliopsida</taxon>
        <taxon>eudicotyledons</taxon>
        <taxon>Gunneridae</taxon>
        <taxon>Pentapetalae</taxon>
        <taxon>rosids</taxon>
        <taxon>malvids</taxon>
        <taxon>Brassicales</taxon>
        <taxon>Brassicaceae</taxon>
        <taxon>Brassiceae</taxon>
        <taxon>Brassica</taxon>
    </lineage>
</organism>